<accession>A0A914RRX9</accession>
<keyword evidence="1" id="KW-1133">Transmembrane helix</keyword>
<keyword evidence="1" id="KW-0472">Membrane</keyword>
<dbReference type="AlphaFoldDB" id="A0A914RRX9"/>
<evidence type="ECO:0000313" key="3">
    <source>
        <dbReference type="WBParaSite" id="PEQ_0000926001-mRNA-1"/>
    </source>
</evidence>
<sequence length="332" mass="37723">MHASDRLLEYSKTSTATTSYNMITNPHGQEKTKKVAFDSCKCDENFLKSLVMVATLPNNERKASLHSHHVCTVRLVGLCAHRTHDSTGQMRTISAQTTAAYVRAIASWMFSHLAHPEEHHTRRVPKQFLQYVLEHLGHAQKALRTMKNTIIPFKLDESIWDKPYEVTPGMENFANRSLAISKLKLERRRSLSAADGIYNSSFANLCEKKHFTASILKAREAFFFSDRAEMRKFTTFRCAKAHIMPCQTQGYLRIEDFIDCIEKLKRSPSPDSSTWVIVVLVILAALVLLSSSVAWSMSSQHRGSSGMHMRVRLFVRQFISDSGEERPTNLAT</sequence>
<dbReference type="WBParaSite" id="PEQ_0000926001-mRNA-1">
    <property type="protein sequence ID" value="PEQ_0000926001-mRNA-1"/>
    <property type="gene ID" value="PEQ_0000926001"/>
</dbReference>
<organism evidence="2 3">
    <name type="scientific">Parascaris equorum</name>
    <name type="common">Equine roundworm</name>
    <dbReference type="NCBI Taxonomy" id="6256"/>
    <lineage>
        <taxon>Eukaryota</taxon>
        <taxon>Metazoa</taxon>
        <taxon>Ecdysozoa</taxon>
        <taxon>Nematoda</taxon>
        <taxon>Chromadorea</taxon>
        <taxon>Rhabditida</taxon>
        <taxon>Spirurina</taxon>
        <taxon>Ascaridomorpha</taxon>
        <taxon>Ascaridoidea</taxon>
        <taxon>Ascarididae</taxon>
        <taxon>Parascaris</taxon>
    </lineage>
</organism>
<feature type="transmembrane region" description="Helical" evidence="1">
    <location>
        <begin position="275"/>
        <end position="297"/>
    </location>
</feature>
<keyword evidence="1" id="KW-0812">Transmembrane</keyword>
<name>A0A914RRX9_PAREQ</name>
<reference evidence="3" key="1">
    <citation type="submission" date="2022-11" db="UniProtKB">
        <authorList>
            <consortium name="WormBaseParasite"/>
        </authorList>
    </citation>
    <scope>IDENTIFICATION</scope>
</reference>
<evidence type="ECO:0000256" key="1">
    <source>
        <dbReference type="SAM" id="Phobius"/>
    </source>
</evidence>
<keyword evidence="2" id="KW-1185">Reference proteome</keyword>
<proteinExistence type="predicted"/>
<protein>
    <submittedName>
        <fullName evidence="3">Uncharacterized protein</fullName>
    </submittedName>
</protein>
<dbReference type="Proteomes" id="UP000887564">
    <property type="component" value="Unplaced"/>
</dbReference>
<evidence type="ECO:0000313" key="2">
    <source>
        <dbReference type="Proteomes" id="UP000887564"/>
    </source>
</evidence>